<feature type="transmembrane region" description="Helical" evidence="5">
    <location>
        <begin position="76"/>
        <end position="99"/>
    </location>
</feature>
<keyword evidence="3 5" id="KW-1133">Transmembrane helix</keyword>
<comment type="caution">
    <text evidence="7">The sequence shown here is derived from an EMBL/GenBank/DDBJ whole genome shotgun (WGS) entry which is preliminary data.</text>
</comment>
<keyword evidence="2 5" id="KW-0812">Transmembrane</keyword>
<gene>
    <name evidence="7" type="ORF">A2988_02075</name>
</gene>
<dbReference type="STRING" id="1797298.A2988_02075"/>
<sequence>MGIKRILVLLLYGILLIPAAPAGVFFPLFEPYTFGKTELFEILVEAMAIVWLAGYWHQRRELARVIAGHKITRAIVLLLAALAASTLAGTDISASFWGSSARGDGLFVIAHFMLFFAVLASVFEKNELRKALRFSVFASLFVALYGALQYFHIPWVRSSEGDIFGTIGNPAYLATYLSFHIFLAVSFARETTHPTWKLGFQVVIGLESIVVLLTHNRAGIIGLALGALIASYPYAKESFLKMPAWKKAATRSAVLWCIFAFLMALPNIISYAQQDTTIQSRALGWRAALATIPEHPILGHGANQFEHAYADYVRRLGITAPTQEAFDKPHNVILETAFSWGLLGLAAYLWLWYTLIKVIQNTYAPRERSLWYGMLAAYAVSLLFLFDTFVSLLMFFALLAFFAIPKTPTSSHPHVWKLNFQTWGTRQTWIMGMTGVAFFAGLFLAFHFKPLYSAYYARALFVQAQKTGMLDERLEAEALRYPSFNSYFIRNAIRQFERAQ</sequence>
<organism evidence="7 8">
    <name type="scientific">Candidatus Azambacteria bacterium RIFCSPLOWO2_01_FULL_46_25</name>
    <dbReference type="NCBI Taxonomy" id="1797298"/>
    <lineage>
        <taxon>Bacteria</taxon>
        <taxon>Candidatus Azamiibacteriota</taxon>
    </lineage>
</organism>
<feature type="transmembrane region" description="Helical" evidence="5">
    <location>
        <begin position="371"/>
        <end position="404"/>
    </location>
</feature>
<feature type="transmembrane region" description="Helical" evidence="5">
    <location>
        <begin position="337"/>
        <end position="359"/>
    </location>
</feature>
<dbReference type="EMBL" id="MEYS01000001">
    <property type="protein sequence ID" value="OGD34294.1"/>
    <property type="molecule type" value="Genomic_DNA"/>
</dbReference>
<feature type="transmembrane region" description="Helical" evidence="5">
    <location>
        <begin position="131"/>
        <end position="151"/>
    </location>
</feature>
<dbReference type="Pfam" id="PF04932">
    <property type="entry name" value="Wzy_C"/>
    <property type="match status" value="1"/>
</dbReference>
<name>A0A1F5BUL3_9BACT</name>
<evidence type="ECO:0000259" key="6">
    <source>
        <dbReference type="Pfam" id="PF04932"/>
    </source>
</evidence>
<feature type="transmembrane region" description="Helical" evidence="5">
    <location>
        <begin position="171"/>
        <end position="188"/>
    </location>
</feature>
<feature type="transmembrane region" description="Helical" evidence="5">
    <location>
        <begin position="219"/>
        <end position="235"/>
    </location>
</feature>
<dbReference type="PANTHER" id="PTHR37422:SF13">
    <property type="entry name" value="LIPOPOLYSACCHARIDE BIOSYNTHESIS PROTEIN PA4999-RELATED"/>
    <property type="match status" value="1"/>
</dbReference>
<evidence type="ECO:0000256" key="2">
    <source>
        <dbReference type="ARBA" id="ARBA00022692"/>
    </source>
</evidence>
<evidence type="ECO:0000313" key="7">
    <source>
        <dbReference type="EMBL" id="OGD34294.1"/>
    </source>
</evidence>
<comment type="subcellular location">
    <subcellularLocation>
        <location evidence="1">Membrane</location>
        <topology evidence="1">Multi-pass membrane protein</topology>
    </subcellularLocation>
</comment>
<accession>A0A1F5BUL3</accession>
<evidence type="ECO:0000256" key="5">
    <source>
        <dbReference type="SAM" id="Phobius"/>
    </source>
</evidence>
<dbReference type="PANTHER" id="PTHR37422">
    <property type="entry name" value="TEICHURONIC ACID BIOSYNTHESIS PROTEIN TUAE"/>
    <property type="match status" value="1"/>
</dbReference>
<protein>
    <recommendedName>
        <fullName evidence="6">O-antigen ligase-related domain-containing protein</fullName>
    </recommendedName>
</protein>
<proteinExistence type="predicted"/>
<dbReference type="InterPro" id="IPR051533">
    <property type="entry name" value="WaaL-like"/>
</dbReference>
<dbReference type="GO" id="GO:0016020">
    <property type="term" value="C:membrane"/>
    <property type="evidence" value="ECO:0007669"/>
    <property type="project" value="UniProtKB-SubCell"/>
</dbReference>
<dbReference type="AlphaFoldDB" id="A0A1F5BUL3"/>
<feature type="transmembrane region" description="Helical" evidence="5">
    <location>
        <begin position="255"/>
        <end position="273"/>
    </location>
</feature>
<dbReference type="Proteomes" id="UP000176650">
    <property type="component" value="Unassembled WGS sequence"/>
</dbReference>
<feature type="transmembrane region" description="Helical" evidence="5">
    <location>
        <begin position="195"/>
        <end position="213"/>
    </location>
</feature>
<feature type="transmembrane region" description="Helical" evidence="5">
    <location>
        <begin position="38"/>
        <end position="56"/>
    </location>
</feature>
<feature type="transmembrane region" description="Helical" evidence="5">
    <location>
        <begin position="105"/>
        <end position="124"/>
    </location>
</feature>
<evidence type="ECO:0000256" key="1">
    <source>
        <dbReference type="ARBA" id="ARBA00004141"/>
    </source>
</evidence>
<dbReference type="InterPro" id="IPR007016">
    <property type="entry name" value="O-antigen_ligase-rel_domated"/>
</dbReference>
<evidence type="ECO:0000313" key="8">
    <source>
        <dbReference type="Proteomes" id="UP000176650"/>
    </source>
</evidence>
<feature type="transmembrane region" description="Helical" evidence="5">
    <location>
        <begin position="429"/>
        <end position="448"/>
    </location>
</feature>
<keyword evidence="4 5" id="KW-0472">Membrane</keyword>
<evidence type="ECO:0000256" key="3">
    <source>
        <dbReference type="ARBA" id="ARBA00022989"/>
    </source>
</evidence>
<reference evidence="7 8" key="1">
    <citation type="journal article" date="2016" name="Nat. Commun.">
        <title>Thousands of microbial genomes shed light on interconnected biogeochemical processes in an aquifer system.</title>
        <authorList>
            <person name="Anantharaman K."/>
            <person name="Brown C.T."/>
            <person name="Hug L.A."/>
            <person name="Sharon I."/>
            <person name="Castelle C.J."/>
            <person name="Probst A.J."/>
            <person name="Thomas B.C."/>
            <person name="Singh A."/>
            <person name="Wilkins M.J."/>
            <person name="Karaoz U."/>
            <person name="Brodie E.L."/>
            <person name="Williams K.H."/>
            <person name="Hubbard S.S."/>
            <person name="Banfield J.F."/>
        </authorList>
    </citation>
    <scope>NUCLEOTIDE SEQUENCE [LARGE SCALE GENOMIC DNA]</scope>
</reference>
<evidence type="ECO:0000256" key="4">
    <source>
        <dbReference type="ARBA" id="ARBA00023136"/>
    </source>
</evidence>
<feature type="domain" description="O-antigen ligase-related" evidence="6">
    <location>
        <begin position="208"/>
        <end position="349"/>
    </location>
</feature>